<sequence>AQTLCWSEAALRAWPVLVGRAASAALAPWDGEELPTNGEEQAGHLPRAAPHVPLACLALLPPIAGRLHSCTTLADLHELRRFAIHMGSEKADNSQSLTTSELQVSVELSLRRIALVAGQKESFRSEERALPYWLDIVLDPTPKYNEKPD</sequence>
<feature type="non-terminal residue" evidence="1">
    <location>
        <position position="1"/>
    </location>
</feature>
<reference evidence="1" key="1">
    <citation type="submission" date="2021-02" db="EMBL/GenBank/DDBJ databases">
        <authorList>
            <person name="Dougan E. K."/>
            <person name="Rhodes N."/>
            <person name="Thang M."/>
            <person name="Chan C."/>
        </authorList>
    </citation>
    <scope>NUCLEOTIDE SEQUENCE</scope>
</reference>
<protein>
    <submittedName>
        <fullName evidence="1">Uncharacterized protein</fullName>
    </submittedName>
</protein>
<gene>
    <name evidence="1" type="ORF">PGLA2088_LOCUS39537</name>
</gene>
<dbReference type="AlphaFoldDB" id="A0A813L432"/>
<organism evidence="1 2">
    <name type="scientific">Polarella glacialis</name>
    <name type="common">Dinoflagellate</name>
    <dbReference type="NCBI Taxonomy" id="89957"/>
    <lineage>
        <taxon>Eukaryota</taxon>
        <taxon>Sar</taxon>
        <taxon>Alveolata</taxon>
        <taxon>Dinophyceae</taxon>
        <taxon>Suessiales</taxon>
        <taxon>Suessiaceae</taxon>
        <taxon>Polarella</taxon>
    </lineage>
</organism>
<dbReference type="Proteomes" id="UP000626109">
    <property type="component" value="Unassembled WGS sequence"/>
</dbReference>
<comment type="caution">
    <text evidence="1">The sequence shown here is derived from an EMBL/GenBank/DDBJ whole genome shotgun (WGS) entry which is preliminary data.</text>
</comment>
<dbReference type="EMBL" id="CAJNNW010033162">
    <property type="protein sequence ID" value="CAE8717441.1"/>
    <property type="molecule type" value="Genomic_DNA"/>
</dbReference>
<proteinExistence type="predicted"/>
<evidence type="ECO:0000313" key="1">
    <source>
        <dbReference type="EMBL" id="CAE8717441.1"/>
    </source>
</evidence>
<accession>A0A813L432</accession>
<evidence type="ECO:0000313" key="2">
    <source>
        <dbReference type="Proteomes" id="UP000626109"/>
    </source>
</evidence>
<name>A0A813L432_POLGL</name>